<keyword evidence="2" id="KW-1185">Reference proteome</keyword>
<dbReference type="InParanoid" id="W2RTS7"/>
<accession>W2RTS7</accession>
<dbReference type="HOGENOM" id="CLU_3032288_0_0_1"/>
<protein>
    <submittedName>
        <fullName evidence="1">Uncharacterized protein</fullName>
    </submittedName>
</protein>
<dbReference type="GeneID" id="19972686"/>
<evidence type="ECO:0000313" key="2">
    <source>
        <dbReference type="Proteomes" id="UP000030752"/>
    </source>
</evidence>
<name>W2RTS7_CYPE1</name>
<sequence>MIRCAVRPTRSAARMPTMRQYACPLMGQMNRAVPCPQLFIRPPARTRARSWRPSR</sequence>
<organism evidence="1 2">
    <name type="scientific">Cyphellophora europaea (strain CBS 101466)</name>
    <name type="common">Phialophora europaea</name>
    <dbReference type="NCBI Taxonomy" id="1220924"/>
    <lineage>
        <taxon>Eukaryota</taxon>
        <taxon>Fungi</taxon>
        <taxon>Dikarya</taxon>
        <taxon>Ascomycota</taxon>
        <taxon>Pezizomycotina</taxon>
        <taxon>Eurotiomycetes</taxon>
        <taxon>Chaetothyriomycetidae</taxon>
        <taxon>Chaetothyriales</taxon>
        <taxon>Cyphellophoraceae</taxon>
        <taxon>Cyphellophora</taxon>
    </lineage>
</organism>
<evidence type="ECO:0000313" key="1">
    <source>
        <dbReference type="EMBL" id="ETN39124.1"/>
    </source>
</evidence>
<reference evidence="1 2" key="1">
    <citation type="submission" date="2013-03" db="EMBL/GenBank/DDBJ databases">
        <title>The Genome Sequence of Phialophora europaea CBS 101466.</title>
        <authorList>
            <consortium name="The Broad Institute Genomics Platform"/>
            <person name="Cuomo C."/>
            <person name="de Hoog S."/>
            <person name="Gorbushina A."/>
            <person name="Walker B."/>
            <person name="Young S.K."/>
            <person name="Zeng Q."/>
            <person name="Gargeya S."/>
            <person name="Fitzgerald M."/>
            <person name="Haas B."/>
            <person name="Abouelleil A."/>
            <person name="Allen A.W."/>
            <person name="Alvarado L."/>
            <person name="Arachchi H.M."/>
            <person name="Berlin A.M."/>
            <person name="Chapman S.B."/>
            <person name="Gainer-Dewar J."/>
            <person name="Goldberg J."/>
            <person name="Griggs A."/>
            <person name="Gujja S."/>
            <person name="Hansen M."/>
            <person name="Howarth C."/>
            <person name="Imamovic A."/>
            <person name="Ireland A."/>
            <person name="Larimer J."/>
            <person name="McCowan C."/>
            <person name="Murphy C."/>
            <person name="Pearson M."/>
            <person name="Poon T.W."/>
            <person name="Priest M."/>
            <person name="Roberts A."/>
            <person name="Saif S."/>
            <person name="Shea T."/>
            <person name="Sisk P."/>
            <person name="Sykes S."/>
            <person name="Wortman J."/>
            <person name="Nusbaum C."/>
            <person name="Birren B."/>
        </authorList>
    </citation>
    <scope>NUCLEOTIDE SEQUENCE [LARGE SCALE GENOMIC DNA]</scope>
    <source>
        <strain evidence="1 2">CBS 101466</strain>
    </source>
</reference>
<dbReference type="VEuPathDB" id="FungiDB:HMPREF1541_05347"/>
<dbReference type="AlphaFoldDB" id="W2RTS7"/>
<dbReference type="EMBL" id="KB822721">
    <property type="protein sequence ID" value="ETN39124.1"/>
    <property type="molecule type" value="Genomic_DNA"/>
</dbReference>
<gene>
    <name evidence="1" type="ORF">HMPREF1541_05347</name>
</gene>
<proteinExistence type="predicted"/>
<dbReference type="Proteomes" id="UP000030752">
    <property type="component" value="Unassembled WGS sequence"/>
</dbReference>
<dbReference type="RefSeq" id="XP_008717909.1">
    <property type="nucleotide sequence ID" value="XM_008719687.1"/>
</dbReference>